<feature type="region of interest" description="Disordered" evidence="1">
    <location>
        <begin position="315"/>
        <end position="336"/>
    </location>
</feature>
<evidence type="ECO:0000256" key="1">
    <source>
        <dbReference type="SAM" id="MobiDB-lite"/>
    </source>
</evidence>
<protein>
    <submittedName>
        <fullName evidence="2">Uncharacterized protein</fullName>
    </submittedName>
</protein>
<proteinExistence type="predicted"/>
<organism evidence="2 3">
    <name type="scientific">Fusarium culmorum</name>
    <dbReference type="NCBI Taxonomy" id="5516"/>
    <lineage>
        <taxon>Eukaryota</taxon>
        <taxon>Fungi</taxon>
        <taxon>Dikarya</taxon>
        <taxon>Ascomycota</taxon>
        <taxon>Pezizomycotina</taxon>
        <taxon>Sordariomycetes</taxon>
        <taxon>Hypocreomycetidae</taxon>
        <taxon>Hypocreales</taxon>
        <taxon>Nectriaceae</taxon>
        <taxon>Fusarium</taxon>
    </lineage>
</organism>
<accession>A0A7S8HRB7</accession>
<sequence>MTATATDPESAAGYRARFTSVDLGFPLFVVPHVKKIQRRLGKSEVEVNTLFGHFAGDINMDHAHPLTYLIVKARNEVKGDGWVKMGENPFGPFDTYIHVDHYDAYMKSLEILNSFPDKILARKDAHRVSKTSPRDVRKLGTWLTANFLPMPEKIPQDGQLLYRSSDIPGNLVLGTSETNSVMSREEKELAAAYHFLAYTISYSIGFPQGSKLLKMRPGTSLETTFYPFLRPVYHKLEDELDQALYGEIKNRDQNNVGQSQGVLPSPARSLGPYNQDGSDIYAGNAPYGDLMGLQQNAASVPEVQFQTAIRYGINPHNYGDGSNHEEKEKIKKKVKN</sequence>
<gene>
    <name evidence="2" type="ORF">HYE67_000276</name>
</gene>
<dbReference type="EMBL" id="CP064747">
    <property type="protein sequence ID" value="QPC58045.1"/>
    <property type="molecule type" value="Genomic_DNA"/>
</dbReference>
<reference evidence="2" key="1">
    <citation type="submission" date="2020-11" db="EMBL/GenBank/DDBJ databases">
        <title>The chromosome-scale genome resource for two endophytic Fusarium species: F. culmorum and F. pseudograminearum.</title>
        <authorList>
            <person name="Yuan Z."/>
        </authorList>
    </citation>
    <scope>NUCLEOTIDE SEQUENCE</scope>
    <source>
        <strain evidence="2">Class2-1B</strain>
    </source>
</reference>
<feature type="region of interest" description="Disordered" evidence="1">
    <location>
        <begin position="254"/>
        <end position="276"/>
    </location>
</feature>
<evidence type="ECO:0000313" key="3">
    <source>
        <dbReference type="Proteomes" id="UP000663297"/>
    </source>
</evidence>
<name>A0A7S8HRB7_FUSCU</name>
<dbReference type="AlphaFoldDB" id="A0A7S8HRB7"/>
<dbReference type="Proteomes" id="UP000663297">
    <property type="component" value="Chromosome 1"/>
</dbReference>
<evidence type="ECO:0000313" key="2">
    <source>
        <dbReference type="EMBL" id="QPC58045.1"/>
    </source>
</evidence>